<comment type="caution">
    <text evidence="2">The sequence shown here is derived from an EMBL/GenBank/DDBJ whole genome shotgun (WGS) entry which is preliminary data.</text>
</comment>
<dbReference type="AlphaFoldDB" id="A0A9Q3JNC8"/>
<dbReference type="EMBL" id="AVOT02076998">
    <property type="protein sequence ID" value="MBW0565184.1"/>
    <property type="molecule type" value="Genomic_DNA"/>
</dbReference>
<keyword evidence="3" id="KW-1185">Reference proteome</keyword>
<gene>
    <name evidence="2" type="ORF">O181_104899</name>
</gene>
<feature type="region of interest" description="Disordered" evidence="1">
    <location>
        <begin position="189"/>
        <end position="215"/>
    </location>
</feature>
<name>A0A9Q3JNC8_9BASI</name>
<evidence type="ECO:0000256" key="1">
    <source>
        <dbReference type="SAM" id="MobiDB-lite"/>
    </source>
</evidence>
<accession>A0A9Q3JNC8</accession>
<evidence type="ECO:0000313" key="3">
    <source>
        <dbReference type="Proteomes" id="UP000765509"/>
    </source>
</evidence>
<feature type="region of interest" description="Disordered" evidence="1">
    <location>
        <begin position="48"/>
        <end position="67"/>
    </location>
</feature>
<reference evidence="2" key="1">
    <citation type="submission" date="2021-03" db="EMBL/GenBank/DDBJ databases">
        <title>Draft genome sequence of rust myrtle Austropuccinia psidii MF-1, a brazilian biotype.</title>
        <authorList>
            <person name="Quecine M.C."/>
            <person name="Pachon D.M.R."/>
            <person name="Bonatelli M.L."/>
            <person name="Correr F.H."/>
            <person name="Franceschini L.M."/>
            <person name="Leite T.F."/>
            <person name="Margarido G.R.A."/>
            <person name="Almeida C.A."/>
            <person name="Ferrarezi J.A."/>
            <person name="Labate C.A."/>
        </authorList>
    </citation>
    <scope>NUCLEOTIDE SEQUENCE</scope>
    <source>
        <strain evidence="2">MF-1</strain>
    </source>
</reference>
<feature type="region of interest" description="Disordered" evidence="1">
    <location>
        <begin position="1"/>
        <end position="21"/>
    </location>
</feature>
<protein>
    <submittedName>
        <fullName evidence="2">Uncharacterized protein</fullName>
    </submittedName>
</protein>
<dbReference type="Proteomes" id="UP000765509">
    <property type="component" value="Unassembled WGS sequence"/>
</dbReference>
<proteinExistence type="predicted"/>
<organism evidence="2 3">
    <name type="scientific">Austropuccinia psidii MF-1</name>
    <dbReference type="NCBI Taxonomy" id="1389203"/>
    <lineage>
        <taxon>Eukaryota</taxon>
        <taxon>Fungi</taxon>
        <taxon>Dikarya</taxon>
        <taxon>Basidiomycota</taxon>
        <taxon>Pucciniomycotina</taxon>
        <taxon>Pucciniomycetes</taxon>
        <taxon>Pucciniales</taxon>
        <taxon>Sphaerophragmiaceae</taxon>
        <taxon>Austropuccinia</taxon>
    </lineage>
</organism>
<sequence length="215" mass="23780">MSASRQRQSSHVSHENFTQRPNPFQHYFQHSGIFTSLASASLRLSMLMSPHHPPDETPTLPPPSPSSPLLMLAHPHPYCPYACVVPSLHASNTAYHPYARKVPSQHAPDTAYHPYAWGMPSQHAANTAYHPYAHGVPSRHAADTAYHPYACVVRSRHASDTAYHPYACGVPSRHAPNFQGVTGALGQKYKSGLPLSNQGTHLEDSKRIKNKNNRK</sequence>
<evidence type="ECO:0000313" key="2">
    <source>
        <dbReference type="EMBL" id="MBW0565184.1"/>
    </source>
</evidence>